<dbReference type="EMBL" id="JAULSU010000003">
    <property type="protein sequence ID" value="KAK0623409.1"/>
    <property type="molecule type" value="Genomic_DNA"/>
</dbReference>
<name>A0AA39WXE8_9PEZI</name>
<feature type="compositionally biased region" description="Polar residues" evidence="1">
    <location>
        <begin position="141"/>
        <end position="160"/>
    </location>
</feature>
<protein>
    <submittedName>
        <fullName evidence="2">Uncharacterized protein</fullName>
    </submittedName>
</protein>
<dbReference type="Proteomes" id="UP001175000">
    <property type="component" value="Unassembled WGS sequence"/>
</dbReference>
<organism evidence="2 3">
    <name type="scientific">Immersiella caudata</name>
    <dbReference type="NCBI Taxonomy" id="314043"/>
    <lineage>
        <taxon>Eukaryota</taxon>
        <taxon>Fungi</taxon>
        <taxon>Dikarya</taxon>
        <taxon>Ascomycota</taxon>
        <taxon>Pezizomycotina</taxon>
        <taxon>Sordariomycetes</taxon>
        <taxon>Sordariomycetidae</taxon>
        <taxon>Sordariales</taxon>
        <taxon>Lasiosphaeriaceae</taxon>
        <taxon>Immersiella</taxon>
    </lineage>
</organism>
<dbReference type="AlphaFoldDB" id="A0AA39WXE8"/>
<evidence type="ECO:0000313" key="3">
    <source>
        <dbReference type="Proteomes" id="UP001175000"/>
    </source>
</evidence>
<feature type="region of interest" description="Disordered" evidence="1">
    <location>
        <begin position="138"/>
        <end position="160"/>
    </location>
</feature>
<comment type="caution">
    <text evidence="2">The sequence shown here is derived from an EMBL/GenBank/DDBJ whole genome shotgun (WGS) entry which is preliminary data.</text>
</comment>
<gene>
    <name evidence="2" type="ORF">B0T14DRAFT_176176</name>
</gene>
<reference evidence="2" key="1">
    <citation type="submission" date="2023-06" db="EMBL/GenBank/DDBJ databases">
        <title>Genome-scale phylogeny and comparative genomics of the fungal order Sordariales.</title>
        <authorList>
            <consortium name="Lawrence Berkeley National Laboratory"/>
            <person name="Hensen N."/>
            <person name="Bonometti L."/>
            <person name="Westerberg I."/>
            <person name="Brannstrom I.O."/>
            <person name="Guillou S."/>
            <person name="Cros-Aarteil S."/>
            <person name="Calhoun S."/>
            <person name="Haridas S."/>
            <person name="Kuo A."/>
            <person name="Mondo S."/>
            <person name="Pangilinan J."/>
            <person name="Riley R."/>
            <person name="Labutti K."/>
            <person name="Andreopoulos B."/>
            <person name="Lipzen A."/>
            <person name="Chen C."/>
            <person name="Yanf M."/>
            <person name="Daum C."/>
            <person name="Ng V."/>
            <person name="Clum A."/>
            <person name="Steindorff A."/>
            <person name="Ohm R."/>
            <person name="Martin F."/>
            <person name="Silar P."/>
            <person name="Natvig D."/>
            <person name="Lalanne C."/>
            <person name="Gautier V."/>
            <person name="Ament-Velasquez S.L."/>
            <person name="Kruys A."/>
            <person name="Hutchinson M.I."/>
            <person name="Powell A.J."/>
            <person name="Barry K."/>
            <person name="Miller A.N."/>
            <person name="Grigoriev I.V."/>
            <person name="Debuchy R."/>
            <person name="Gladieux P."/>
            <person name="Thoren M.H."/>
            <person name="Johannesson H."/>
        </authorList>
    </citation>
    <scope>NUCLEOTIDE SEQUENCE</scope>
    <source>
        <strain evidence="2">CBS 606.72</strain>
    </source>
</reference>
<evidence type="ECO:0000256" key="1">
    <source>
        <dbReference type="SAM" id="MobiDB-lite"/>
    </source>
</evidence>
<keyword evidence="3" id="KW-1185">Reference proteome</keyword>
<accession>A0AA39WXE8</accession>
<proteinExistence type="predicted"/>
<sequence length="160" mass="17588">MVRFIVVPHARPAGQRDQLTGFALGSGVWHRSWIIALLTEGASSSFAGDNDALVMSAPAFPTRLHPAARKGTDLRADIRCTRRGGRFVMPPRLRSMAGLFPEFRFCRCKPDLISERQPMPTSIAAFAATASYLPASGPLSRCNSKTKQTYRTPSARQRGR</sequence>
<evidence type="ECO:0000313" key="2">
    <source>
        <dbReference type="EMBL" id="KAK0623409.1"/>
    </source>
</evidence>